<keyword evidence="7" id="KW-1185">Reference proteome</keyword>
<feature type="domain" description="Glycoside hydrolase family 38 central" evidence="5">
    <location>
        <begin position="530"/>
        <end position="607"/>
    </location>
</feature>
<dbReference type="SMART" id="SM00872">
    <property type="entry name" value="Alpha-mann_mid"/>
    <property type="match status" value="1"/>
</dbReference>
<dbReference type="GO" id="GO:0030246">
    <property type="term" value="F:carbohydrate binding"/>
    <property type="evidence" value="ECO:0007669"/>
    <property type="project" value="InterPro"/>
</dbReference>
<evidence type="ECO:0000313" key="7">
    <source>
        <dbReference type="Proteomes" id="UP000076023"/>
    </source>
</evidence>
<keyword evidence="4" id="KW-0326">Glycosidase</keyword>
<dbReference type="Pfam" id="PF07748">
    <property type="entry name" value="Glyco_hydro_38C"/>
    <property type="match status" value="1"/>
</dbReference>
<sequence>MISSPQTLAKLARIEATYRNLIHRPSRELEGSFFETSDHLTPPPAAGGEQTWNPYQAGQTWGCEGGSAWFRTEWTADRDYDGPVYLVAETGGCESLLFVNGKACGIFNHADYKWQRGDHRALMIAQSPRAGKVFEILLEAYAGHPIVGAHPGDSVHTQDAYRPPFIRCFKGLHVATRDEEVKDFVVDLHTIRTLAEALSDRSFRKGRLLAALDEVYAVLWEEPGEVLEDDWRAGVRRAREILAPELACRNGDVAPRAGLIGHSHMDTAWLWTVAEAKRKCARTYSNVLRLMEQYPEYRFVQSSALHADFMREGYPDVFEGIKQRVAEGRWEPNGGVWIEPDVNLAGGEALIRQFLVGRRFTRKHFNYTSDTFWLPDTFGYSAALPQILAGCGIQYFLTTKLTWNDTNSFPYDTFWWEGIDGTRVFTHFNDIHCAPDPGTLINKLAGTGPKDFRKTENCVRHPDVNQARLISFGRGDGGGGPDFEMLELARRVKDLEGCPRAEYTTVSEFMTHLRDDSPRAPLYVGELYFEGHRGTLTQQAAIKRLVRAAEFALRNLDYCAARASLAGQEPDAARLDELWRVLLLNQFHDILPGTSIPAVHDQAIRELTSLVADCRAYAGELLSTLSDENSGTISIHNTLGWTRRTGWISADLPCPLGVASQMVETPWGERRRVLGRIDLPPLGARVLEVGLPEEDQSPPFRFADDTLETPHAVLKFDHAGRIVSWLDRSSGRELRTEGKNPLNTLVFGEDIPAQWDNWDIDSDLEHKLAPLDSPAELSLVACGPLQARLRRSITLGRRSRITQDIVVHAHTAQVDFETVVDWAEPHRYLGVEFELAVHSPNARHEIQFGHLQRGTHRNFAEDRARFEVSQHKWSDLSESAFGVALLNDGKYGLSVLGSRIRLSLLKGGGHPDPRGDAGVHTFTYSLLPHVSGFSVEAVVRPAYELNTPLLAHEGATRIAESLIAEPHPDHIIETVKVAESGEGIVVRLYDAAGSASPLAVTPKSALAFAGDVNLLEDPVATIAWHRPFGIRTVLLKAN</sequence>
<dbReference type="PANTHER" id="PTHR46017:SF1">
    <property type="entry name" value="ALPHA-MANNOSIDASE 2C1"/>
    <property type="match status" value="1"/>
</dbReference>
<dbReference type="Gene3D" id="1.20.1270.50">
    <property type="entry name" value="Glycoside hydrolase family 38, central domain"/>
    <property type="match status" value="1"/>
</dbReference>
<evidence type="ECO:0000256" key="3">
    <source>
        <dbReference type="ARBA" id="ARBA00022801"/>
    </source>
</evidence>
<dbReference type="InterPro" id="IPR011330">
    <property type="entry name" value="Glyco_hydro/deAcase_b/a-brl"/>
</dbReference>
<dbReference type="Gene3D" id="3.20.110.10">
    <property type="entry name" value="Glycoside hydrolase 38, N terminal domain"/>
    <property type="match status" value="1"/>
</dbReference>
<keyword evidence="3" id="KW-0378">Hydrolase</keyword>
<evidence type="ECO:0000256" key="4">
    <source>
        <dbReference type="ARBA" id="ARBA00023295"/>
    </source>
</evidence>
<protein>
    <submittedName>
        <fullName evidence="6">Alpha-mannosidase</fullName>
    </submittedName>
</protein>
<dbReference type="Pfam" id="PF01074">
    <property type="entry name" value="Glyco_hydro_38N"/>
    <property type="match status" value="1"/>
</dbReference>
<dbReference type="SUPFAM" id="SSF88688">
    <property type="entry name" value="Families 57/38 glycoside transferase middle domain"/>
    <property type="match status" value="1"/>
</dbReference>
<dbReference type="RefSeq" id="WP_075081067.1">
    <property type="nucleotide sequence ID" value="NZ_BDCO01000003.1"/>
</dbReference>
<dbReference type="InterPro" id="IPR011013">
    <property type="entry name" value="Gal_mutarotase_sf_dom"/>
</dbReference>
<dbReference type="CDD" id="cd10789">
    <property type="entry name" value="GH38N_AMII_ER_cytosolic"/>
    <property type="match status" value="1"/>
</dbReference>
<organism evidence="6 7">
    <name type="scientific">Terrimicrobium sacchariphilum</name>
    <dbReference type="NCBI Taxonomy" id="690879"/>
    <lineage>
        <taxon>Bacteria</taxon>
        <taxon>Pseudomonadati</taxon>
        <taxon>Verrucomicrobiota</taxon>
        <taxon>Terrimicrobiia</taxon>
        <taxon>Terrimicrobiales</taxon>
        <taxon>Terrimicrobiaceae</taxon>
        <taxon>Terrimicrobium</taxon>
    </lineage>
</organism>
<dbReference type="STRING" id="690879.TSACC_3299"/>
<dbReference type="InterPro" id="IPR015341">
    <property type="entry name" value="Glyco_hydro_38_cen"/>
</dbReference>
<dbReference type="Gene3D" id="2.70.98.30">
    <property type="entry name" value="Golgi alpha-mannosidase II, domain 4"/>
    <property type="match status" value="1"/>
</dbReference>
<dbReference type="Proteomes" id="UP000076023">
    <property type="component" value="Unassembled WGS sequence"/>
</dbReference>
<evidence type="ECO:0000256" key="2">
    <source>
        <dbReference type="ARBA" id="ARBA00022723"/>
    </source>
</evidence>
<dbReference type="FunFam" id="3.20.110.10:FF:000002">
    <property type="entry name" value="alpha-mannosidase 2C1 isoform X1"/>
    <property type="match status" value="1"/>
</dbReference>
<dbReference type="InterPro" id="IPR011682">
    <property type="entry name" value="Glyco_hydro_38_C"/>
</dbReference>
<dbReference type="EMBL" id="BDCO01000003">
    <property type="protein sequence ID" value="GAT35235.1"/>
    <property type="molecule type" value="Genomic_DNA"/>
</dbReference>
<evidence type="ECO:0000259" key="5">
    <source>
        <dbReference type="SMART" id="SM00872"/>
    </source>
</evidence>
<dbReference type="PANTHER" id="PTHR46017">
    <property type="entry name" value="ALPHA-MANNOSIDASE 2C1"/>
    <property type="match status" value="1"/>
</dbReference>
<dbReference type="InterPro" id="IPR000602">
    <property type="entry name" value="Glyco_hydro_38_N"/>
</dbReference>
<name>A0A146GCD5_TERSA</name>
<dbReference type="GO" id="GO:0006013">
    <property type="term" value="P:mannose metabolic process"/>
    <property type="evidence" value="ECO:0007669"/>
    <property type="project" value="InterPro"/>
</dbReference>
<dbReference type="GO" id="GO:0009313">
    <property type="term" value="P:oligosaccharide catabolic process"/>
    <property type="evidence" value="ECO:0007669"/>
    <property type="project" value="TreeGrafter"/>
</dbReference>
<reference evidence="7" key="1">
    <citation type="journal article" date="2017" name="Genome Announc.">
        <title>Draft Genome Sequence of Terrimicrobium sacchariphilum NM-5T, a Facultative Anaerobic Soil Bacterium of the Class Spartobacteria.</title>
        <authorList>
            <person name="Qiu Y.L."/>
            <person name="Tourlousse D.M."/>
            <person name="Matsuura N."/>
            <person name="Ohashi A."/>
            <person name="Sekiguchi Y."/>
        </authorList>
    </citation>
    <scope>NUCLEOTIDE SEQUENCE [LARGE SCALE GENOMIC DNA]</scope>
    <source>
        <strain evidence="7">NM-5</strain>
    </source>
</reference>
<dbReference type="OrthoDB" id="9772207at2"/>
<evidence type="ECO:0000256" key="1">
    <source>
        <dbReference type="ARBA" id="ARBA00009792"/>
    </source>
</evidence>
<accession>A0A146GCD5</accession>
<comment type="similarity">
    <text evidence="1">Belongs to the glycosyl hydrolase 38 family.</text>
</comment>
<dbReference type="SUPFAM" id="SSF88713">
    <property type="entry name" value="Glycoside hydrolase/deacetylase"/>
    <property type="match status" value="1"/>
</dbReference>
<gene>
    <name evidence="6" type="ORF">TSACC_3299</name>
</gene>
<dbReference type="InterPro" id="IPR037094">
    <property type="entry name" value="Glyco_hydro_38_cen_sf"/>
</dbReference>
<keyword evidence="2" id="KW-0479">Metal-binding</keyword>
<dbReference type="InterPro" id="IPR041147">
    <property type="entry name" value="GH38_C"/>
</dbReference>
<dbReference type="GO" id="GO:0004559">
    <property type="term" value="F:alpha-mannosidase activity"/>
    <property type="evidence" value="ECO:0007669"/>
    <property type="project" value="InterPro"/>
</dbReference>
<dbReference type="Pfam" id="PF17677">
    <property type="entry name" value="Glyco_hydro38C2"/>
    <property type="match status" value="1"/>
</dbReference>
<dbReference type="AlphaFoldDB" id="A0A146GCD5"/>
<proteinExistence type="inferred from homology"/>
<dbReference type="InterPro" id="IPR028995">
    <property type="entry name" value="Glyco_hydro_57/38_cen_sf"/>
</dbReference>
<dbReference type="InParanoid" id="A0A146GCD5"/>
<evidence type="ECO:0000313" key="6">
    <source>
        <dbReference type="EMBL" id="GAT35235.1"/>
    </source>
</evidence>
<comment type="caution">
    <text evidence="6">The sequence shown here is derived from an EMBL/GenBank/DDBJ whole genome shotgun (WGS) entry which is preliminary data.</text>
</comment>
<dbReference type="InterPro" id="IPR027291">
    <property type="entry name" value="Glyco_hydro_38_N_sf"/>
</dbReference>
<dbReference type="SUPFAM" id="SSF74650">
    <property type="entry name" value="Galactose mutarotase-like"/>
    <property type="match status" value="1"/>
</dbReference>
<dbReference type="GO" id="GO:0046872">
    <property type="term" value="F:metal ion binding"/>
    <property type="evidence" value="ECO:0007669"/>
    <property type="project" value="UniProtKB-KW"/>
</dbReference>
<dbReference type="Pfam" id="PF09261">
    <property type="entry name" value="Alpha-mann_mid"/>
    <property type="match status" value="1"/>
</dbReference>